<dbReference type="CDD" id="cd06223">
    <property type="entry name" value="PRTases_typeI"/>
    <property type="match status" value="1"/>
</dbReference>
<dbReference type="RefSeq" id="WP_345191822.1">
    <property type="nucleotide sequence ID" value="NZ_BAABJJ010000029.1"/>
</dbReference>
<dbReference type="GO" id="GO:0016757">
    <property type="term" value="F:glycosyltransferase activity"/>
    <property type="evidence" value="ECO:0007669"/>
    <property type="project" value="UniProtKB-KW"/>
</dbReference>
<comment type="caution">
    <text evidence="2">The sequence shown here is derived from an EMBL/GenBank/DDBJ whole genome shotgun (WGS) entry which is preliminary data.</text>
</comment>
<evidence type="ECO:0000259" key="1">
    <source>
        <dbReference type="Pfam" id="PF00156"/>
    </source>
</evidence>
<accession>A0ABP9GKT4</accession>
<evidence type="ECO:0000313" key="3">
    <source>
        <dbReference type="Proteomes" id="UP001501302"/>
    </source>
</evidence>
<dbReference type="SUPFAM" id="SSF53271">
    <property type="entry name" value="PRTase-like"/>
    <property type="match status" value="1"/>
</dbReference>
<feature type="domain" description="Phosphoribosyltransferase" evidence="1">
    <location>
        <begin position="12"/>
        <end position="161"/>
    </location>
</feature>
<sequence length="210" mass="23254">MFKDRNDAGKQLAEKLMGFKNKEVVVIAIPRGGLPLGAIVAKALNAPLDVVLTKKIGHPINKEYAIGAVSIGNKYITDSVGASLSYIDEETRRIRDILRQRQDQYYKNSKPKDLKDKIVIIVDDGVATGSTMLATIALIKDEDPSRLIVAVPVSSVSASEKLYNSPFVDEVVCLHTPKDFRAVGQFYEVFEPVLDKRAIQILEESNKRLI</sequence>
<dbReference type="Gene3D" id="3.30.1310.20">
    <property type="entry name" value="PRTase-like"/>
    <property type="match status" value="1"/>
</dbReference>
<organism evidence="2 3">
    <name type="scientific">Algibacter agarivorans</name>
    <dbReference type="NCBI Taxonomy" id="1109741"/>
    <lineage>
        <taxon>Bacteria</taxon>
        <taxon>Pseudomonadati</taxon>
        <taxon>Bacteroidota</taxon>
        <taxon>Flavobacteriia</taxon>
        <taxon>Flavobacteriales</taxon>
        <taxon>Flavobacteriaceae</taxon>
        <taxon>Algibacter</taxon>
    </lineage>
</organism>
<dbReference type="Gene3D" id="3.40.50.2020">
    <property type="match status" value="1"/>
</dbReference>
<reference evidence="3" key="1">
    <citation type="journal article" date="2019" name="Int. J. Syst. Evol. Microbiol.">
        <title>The Global Catalogue of Microorganisms (GCM) 10K type strain sequencing project: providing services to taxonomists for standard genome sequencing and annotation.</title>
        <authorList>
            <consortium name="The Broad Institute Genomics Platform"/>
            <consortium name="The Broad Institute Genome Sequencing Center for Infectious Disease"/>
            <person name="Wu L."/>
            <person name="Ma J."/>
        </authorList>
    </citation>
    <scope>NUCLEOTIDE SEQUENCE [LARGE SCALE GENOMIC DNA]</scope>
    <source>
        <strain evidence="3">JCM 18285</strain>
    </source>
</reference>
<dbReference type="Proteomes" id="UP001501302">
    <property type="component" value="Unassembled WGS sequence"/>
</dbReference>
<dbReference type="Pfam" id="PF00156">
    <property type="entry name" value="Pribosyltran"/>
    <property type="match status" value="1"/>
</dbReference>
<dbReference type="InterPro" id="IPR000836">
    <property type="entry name" value="PRTase_dom"/>
</dbReference>
<evidence type="ECO:0000313" key="2">
    <source>
        <dbReference type="EMBL" id="GAA4946287.1"/>
    </source>
</evidence>
<keyword evidence="3" id="KW-1185">Reference proteome</keyword>
<dbReference type="InterPro" id="IPR029057">
    <property type="entry name" value="PRTase-like"/>
</dbReference>
<gene>
    <name evidence="2" type="ORF">GCM10023314_19480</name>
</gene>
<dbReference type="EMBL" id="BAABJJ010000029">
    <property type="protein sequence ID" value="GAA4946287.1"/>
    <property type="molecule type" value="Genomic_DNA"/>
</dbReference>
<keyword evidence="2" id="KW-0328">Glycosyltransferase</keyword>
<protein>
    <submittedName>
        <fullName evidence="2">Phosphoribosyltransferase</fullName>
    </submittedName>
</protein>
<keyword evidence="2" id="KW-0808">Transferase</keyword>
<proteinExistence type="predicted"/>
<name>A0ABP9GKT4_9FLAO</name>